<keyword evidence="5" id="KW-0378">Hydrolase</keyword>
<dbReference type="Proteomes" id="UP001155483">
    <property type="component" value="Unassembled WGS sequence"/>
</dbReference>
<reference evidence="11" key="2">
    <citation type="submission" date="2023-04" db="EMBL/GenBank/DDBJ databases">
        <title>Paracnuella aquatica gen. nov., sp. nov., a member of the family Chitinophagaceae isolated from a hot spring.</title>
        <authorList>
            <person name="Wang C."/>
        </authorList>
    </citation>
    <scope>NUCLEOTIDE SEQUENCE</scope>
    <source>
        <strain evidence="11">LB-8</strain>
    </source>
</reference>
<feature type="domain" description="Right handed beta helix" evidence="8">
    <location>
        <begin position="418"/>
        <end position="586"/>
    </location>
</feature>
<dbReference type="Pfam" id="PF23764">
    <property type="entry name" value="Beta-barrel_GLAA-B_II"/>
    <property type="match status" value="1"/>
</dbReference>
<keyword evidence="6" id="KW-0326">Glycosidase</keyword>
<dbReference type="Pfam" id="PF13229">
    <property type="entry name" value="Beta_helix"/>
    <property type="match status" value="1"/>
</dbReference>
<evidence type="ECO:0000256" key="2">
    <source>
        <dbReference type="ARBA" id="ARBA00001271"/>
    </source>
</evidence>
<comment type="catalytic activity">
    <reaction evidence="1">
        <text>Hydrolysis of terminal, non-reducing alpha-D-galactose residues in alpha-D-galactosides, including galactose oligosaccharides, galactomannans and galactolipids.</text>
        <dbReference type="EC" id="3.2.1.22"/>
    </reaction>
</comment>
<dbReference type="AlphaFoldDB" id="A0A9X2Y096"/>
<dbReference type="InterPro" id="IPR039448">
    <property type="entry name" value="Beta_helix"/>
</dbReference>
<dbReference type="Gene3D" id="2.160.20.10">
    <property type="entry name" value="Single-stranded right-handed beta-helix, Pectin lyase-like"/>
    <property type="match status" value="2"/>
</dbReference>
<evidence type="ECO:0000256" key="6">
    <source>
        <dbReference type="ARBA" id="ARBA00023295"/>
    </source>
</evidence>
<evidence type="ECO:0000313" key="12">
    <source>
        <dbReference type="Proteomes" id="UP001155483"/>
    </source>
</evidence>
<evidence type="ECO:0000256" key="4">
    <source>
        <dbReference type="ARBA" id="ARBA00022737"/>
    </source>
</evidence>
<feature type="signal peptide" evidence="7">
    <location>
        <begin position="1"/>
        <end position="22"/>
    </location>
</feature>
<organism evidence="11 12">
    <name type="scientific">Paraflavisolibacter caeni</name>
    <dbReference type="NCBI Taxonomy" id="2982496"/>
    <lineage>
        <taxon>Bacteria</taxon>
        <taxon>Pseudomonadati</taxon>
        <taxon>Bacteroidota</taxon>
        <taxon>Chitinophagia</taxon>
        <taxon>Chitinophagales</taxon>
        <taxon>Chitinophagaceae</taxon>
        <taxon>Paraflavisolibacter</taxon>
    </lineage>
</organism>
<dbReference type="InterPro" id="IPR011050">
    <property type="entry name" value="Pectin_lyase_fold/virulence"/>
</dbReference>
<evidence type="ECO:0000259" key="10">
    <source>
        <dbReference type="Pfam" id="PF23764"/>
    </source>
</evidence>
<feature type="chain" id="PRO_5040973838" evidence="7">
    <location>
        <begin position="23"/>
        <end position="603"/>
    </location>
</feature>
<accession>A0A9X2Y096</accession>
<dbReference type="InterPro" id="IPR012334">
    <property type="entry name" value="Pectin_lyas_fold"/>
</dbReference>
<dbReference type="SUPFAM" id="SSF51126">
    <property type="entry name" value="Pectin lyase-like"/>
    <property type="match status" value="1"/>
</dbReference>
<evidence type="ECO:0000259" key="8">
    <source>
        <dbReference type="Pfam" id="PF13229"/>
    </source>
</evidence>
<comment type="caution">
    <text evidence="11">The sequence shown here is derived from an EMBL/GenBank/DDBJ whole genome shotgun (WGS) entry which is preliminary data.</text>
</comment>
<dbReference type="InterPro" id="IPR006626">
    <property type="entry name" value="PbH1"/>
</dbReference>
<evidence type="ECO:0000256" key="3">
    <source>
        <dbReference type="ARBA" id="ARBA00022729"/>
    </source>
</evidence>
<keyword evidence="12" id="KW-1185">Reference proteome</keyword>
<dbReference type="GO" id="GO:0004557">
    <property type="term" value="F:alpha-galactosidase activity"/>
    <property type="evidence" value="ECO:0007669"/>
    <property type="project" value="UniProtKB-EC"/>
</dbReference>
<dbReference type="RefSeq" id="WP_279299648.1">
    <property type="nucleotide sequence ID" value="NZ_JAOTIF010000030.1"/>
</dbReference>
<dbReference type="InterPro" id="IPR056441">
    <property type="entry name" value="Beta-barrel_GLAA-B_II"/>
</dbReference>
<evidence type="ECO:0000256" key="7">
    <source>
        <dbReference type="SAM" id="SignalP"/>
    </source>
</evidence>
<keyword evidence="4" id="KW-0677">Repeat</keyword>
<evidence type="ECO:0000313" key="11">
    <source>
        <dbReference type="EMBL" id="MCU7552211.1"/>
    </source>
</evidence>
<dbReference type="SMART" id="SM00710">
    <property type="entry name" value="PbH1"/>
    <property type="match status" value="6"/>
</dbReference>
<evidence type="ECO:0000259" key="9">
    <source>
        <dbReference type="Pfam" id="PF23763"/>
    </source>
</evidence>
<dbReference type="Pfam" id="PF23763">
    <property type="entry name" value="Beta-barrel_GLAA-B_I"/>
    <property type="match status" value="1"/>
</dbReference>
<reference evidence="11" key="1">
    <citation type="submission" date="2022-09" db="EMBL/GenBank/DDBJ databases">
        <authorList>
            <person name="Yuan C."/>
            <person name="Ke Z."/>
        </authorList>
    </citation>
    <scope>NUCLEOTIDE SEQUENCE</scope>
    <source>
        <strain evidence="11">LB-8</strain>
    </source>
</reference>
<proteinExistence type="predicted"/>
<dbReference type="EMBL" id="JAOTIF010000030">
    <property type="protein sequence ID" value="MCU7552211.1"/>
    <property type="molecule type" value="Genomic_DNA"/>
</dbReference>
<feature type="domain" description="GLAA-B beta-barrel" evidence="10">
    <location>
        <begin position="346"/>
        <end position="405"/>
    </location>
</feature>
<evidence type="ECO:0000256" key="5">
    <source>
        <dbReference type="ARBA" id="ARBA00022801"/>
    </source>
</evidence>
<sequence>MKIQHLLLACLGLVGLQTGAFAQKIINAADFGVKANSPKDAGPGIRKAIEACKKTGKAILVLPGGRIDIWPDNAVKRELYISNSTENDTLPKIKSIAFPFEGCNNITLDGNNTLVVLHGKMVSFAILNSVNMKVKNIRFDYERPTISELTIKSVSDTAIETVIHQDSKYAIDSGRISFYGEGWKVRNYHTIVFDPSREIMRYSNFAPFLASKAVETTPFQVRFEGKFAKTNFRPGDVLTFRDPYRDNCGAFISRSRNIELENVKMYFMHGLGIVSQFSENISLLKVAVAPRENSGRIISSFADCFHFSGCRGLVKIDSCLTSGSHDDPVNVHGTHLQITAIDEAKKIKVRFMHNQTYGFEAFFAGDSIAFINPKTLMPLGKAKLKAAKLLNRREMELEVVGELPSFASTGLCIENLTWTPEVVIRNSRFERTNTRGLLLTTSRKVIIENNVFHRTGMYPILIADDASSWFESGSVQDVTIRYNTFEDCGNNSGGAINIAPENHELMAGNFVHRNIRIIDNTFKVYKDAVLSARSVDNLEFSGNKIMFTNFLGSGNSKPSINLTACKNVVINKNSFDAAGQPVIITSKMTEKDLKTDLDVKLMN</sequence>
<name>A0A9X2Y096_9BACT</name>
<dbReference type="InterPro" id="IPR057275">
    <property type="entry name" value="Beta-barrel_GLAA-B_I"/>
</dbReference>
<gene>
    <name evidence="11" type="ORF">OCK74_24040</name>
</gene>
<feature type="domain" description="GLAA-B beta-barrel" evidence="9">
    <location>
        <begin position="147"/>
        <end position="238"/>
    </location>
</feature>
<keyword evidence="3 7" id="KW-0732">Signal</keyword>
<comment type="catalytic activity">
    <reaction evidence="2">
        <text>Hydrolysis of terminal, non-reducing branched (1-&gt;3)-alpha-D-galactosidic residues, producing free D-galactose.</text>
        <dbReference type="EC" id="3.2.1.n1"/>
    </reaction>
</comment>
<protein>
    <submittedName>
        <fullName evidence="11">Right-handed parallel beta-helix repeat-containing protein</fullName>
    </submittedName>
</protein>
<evidence type="ECO:0000256" key="1">
    <source>
        <dbReference type="ARBA" id="ARBA00001255"/>
    </source>
</evidence>